<dbReference type="PANTHER" id="PTHR22803">
    <property type="entry name" value="MANNOSE, PHOSPHOLIPASE, LECTIN RECEPTOR RELATED"/>
    <property type="match status" value="1"/>
</dbReference>
<dbReference type="Proteomes" id="UP000887575">
    <property type="component" value="Unassembled WGS sequence"/>
</dbReference>
<keyword evidence="1" id="KW-0067">ATP-binding</keyword>
<evidence type="ECO:0000313" key="5">
    <source>
        <dbReference type="Proteomes" id="UP000887575"/>
    </source>
</evidence>
<dbReference type="InterPro" id="IPR011009">
    <property type="entry name" value="Kinase-like_dom_sf"/>
</dbReference>
<dbReference type="Gene3D" id="3.10.100.10">
    <property type="entry name" value="Mannose-Binding Protein A, subunit A"/>
    <property type="match status" value="2"/>
</dbReference>
<dbReference type="PROSITE" id="PS50011">
    <property type="entry name" value="PROTEIN_KINASE_DOM"/>
    <property type="match status" value="1"/>
</dbReference>
<evidence type="ECO:0000256" key="2">
    <source>
        <dbReference type="SAM" id="MobiDB-lite"/>
    </source>
</evidence>
<reference evidence="6" key="1">
    <citation type="submission" date="2024-02" db="UniProtKB">
        <authorList>
            <consortium name="WormBaseParasite"/>
        </authorList>
    </citation>
    <scope>IDENTIFICATION</scope>
</reference>
<accession>A0AAF3EM43</accession>
<feature type="domain" description="C-type lectin" evidence="4">
    <location>
        <begin position="299"/>
        <end position="415"/>
    </location>
</feature>
<dbReference type="SMART" id="SM00034">
    <property type="entry name" value="CLECT"/>
    <property type="match status" value="2"/>
</dbReference>
<dbReference type="InterPro" id="IPR000719">
    <property type="entry name" value="Prot_kinase_dom"/>
</dbReference>
<feature type="domain" description="Protein kinase" evidence="3">
    <location>
        <begin position="1"/>
        <end position="258"/>
    </location>
</feature>
<evidence type="ECO:0000259" key="4">
    <source>
        <dbReference type="PROSITE" id="PS50041"/>
    </source>
</evidence>
<protein>
    <submittedName>
        <fullName evidence="6">Uncharacterized protein</fullName>
    </submittedName>
</protein>
<dbReference type="Pfam" id="PF00059">
    <property type="entry name" value="Lectin_C"/>
    <property type="match status" value="1"/>
</dbReference>
<evidence type="ECO:0000256" key="1">
    <source>
        <dbReference type="PROSITE-ProRule" id="PRU10141"/>
    </source>
</evidence>
<proteinExistence type="predicted"/>
<evidence type="ECO:0000313" key="6">
    <source>
        <dbReference type="WBParaSite" id="MBELARI_LOCUS15029"/>
    </source>
</evidence>
<dbReference type="AlphaFoldDB" id="A0AAF3EM43"/>
<keyword evidence="5" id="KW-1185">Reference proteome</keyword>
<feature type="region of interest" description="Disordered" evidence="2">
    <location>
        <begin position="431"/>
        <end position="453"/>
    </location>
</feature>
<dbReference type="InterPro" id="IPR016186">
    <property type="entry name" value="C-type_lectin-like/link_sf"/>
</dbReference>
<dbReference type="CDD" id="cd00180">
    <property type="entry name" value="PKc"/>
    <property type="match status" value="1"/>
</dbReference>
<dbReference type="InterPro" id="IPR050111">
    <property type="entry name" value="C-type_lectin/snaclec_domain"/>
</dbReference>
<keyword evidence="1" id="KW-0547">Nucleotide-binding</keyword>
<dbReference type="CDD" id="cd00037">
    <property type="entry name" value="CLECT"/>
    <property type="match status" value="2"/>
</dbReference>
<dbReference type="GO" id="GO:0005524">
    <property type="term" value="F:ATP binding"/>
    <property type="evidence" value="ECO:0007669"/>
    <property type="project" value="UniProtKB-UniRule"/>
</dbReference>
<dbReference type="InterPro" id="IPR001304">
    <property type="entry name" value="C-type_lectin-like"/>
</dbReference>
<feature type="compositionally biased region" description="Low complexity" evidence="2">
    <location>
        <begin position="431"/>
        <end position="450"/>
    </location>
</feature>
<sequence>MSSRQVLGRGCFGETWLIEGNTAVVVKSIHLNTIAEPKLLHLLKLNHPNITKFNEISLRNDHFEISIEFCERGSLHSVLFDQKIVYSMKTVLTWAEQLFSALLYLEFEALIHGNIKPNNVLVTKDFMLKLTDLNGFHEINSNFVNTSSTSESFKYQSPEIVLFDRKMRSYSCDLYSTGLIIWEMIERRKVHERYKSHDGNFTAQSFSDDILTGKWILPLANCQHEIVYLIDECTEPDSKKRPKIEVVEQAVRVMNEQINIEMISNRKMLDNSIHCLTLIFFFTVSILAYCPKSGENGAIDGYCYFAIDSNYTYPKAQGFCDDYFDAKLASIQNAFDNQLVLRMVRNVLELNLDDTTAVWLGGTWDGHNVFWEDGTFSGYVNMASQTDAPGNLVMNLVDGKWRTTLYNHHYPFVCLEKNAAPIATSTQRVTATTSSFPPATARTTTASPTTGNCSLSPPCPSEWTYSDKIMACYKVISNVTFDDANSQCKLMGSQLASVLSAEENRIINELLTADWGFPDPADFPLIGARKNGAGPDDWLWIDGSPWGGYVNWAQNAPDFRGREYCMQIFSDIWTNGPYTDANQFLNSWSDVRCDLRFRKALCKRQAVY</sequence>
<dbReference type="PROSITE" id="PS00107">
    <property type="entry name" value="PROTEIN_KINASE_ATP"/>
    <property type="match status" value="1"/>
</dbReference>
<dbReference type="SUPFAM" id="SSF56112">
    <property type="entry name" value="Protein kinase-like (PK-like)"/>
    <property type="match status" value="1"/>
</dbReference>
<dbReference type="SUPFAM" id="SSF56436">
    <property type="entry name" value="C-type lectin-like"/>
    <property type="match status" value="2"/>
</dbReference>
<dbReference type="Pfam" id="PF00069">
    <property type="entry name" value="Pkinase"/>
    <property type="match status" value="1"/>
</dbReference>
<name>A0AAF3EM43_9BILA</name>
<feature type="binding site" evidence="1">
    <location>
        <position position="27"/>
    </location>
    <ligand>
        <name>ATP</name>
        <dbReference type="ChEBI" id="CHEBI:30616"/>
    </ligand>
</feature>
<dbReference type="InterPro" id="IPR017441">
    <property type="entry name" value="Protein_kinase_ATP_BS"/>
</dbReference>
<dbReference type="WBParaSite" id="MBELARI_LOCUS15029">
    <property type="protein sequence ID" value="MBELARI_LOCUS15029"/>
    <property type="gene ID" value="MBELARI_LOCUS15029"/>
</dbReference>
<evidence type="ECO:0000259" key="3">
    <source>
        <dbReference type="PROSITE" id="PS50011"/>
    </source>
</evidence>
<dbReference type="Gene3D" id="1.10.510.10">
    <property type="entry name" value="Transferase(Phosphotransferase) domain 1"/>
    <property type="match status" value="1"/>
</dbReference>
<dbReference type="InterPro" id="IPR016187">
    <property type="entry name" value="CTDL_fold"/>
</dbReference>
<dbReference type="GO" id="GO:0004672">
    <property type="term" value="F:protein kinase activity"/>
    <property type="evidence" value="ECO:0007669"/>
    <property type="project" value="InterPro"/>
</dbReference>
<feature type="domain" description="C-type lectin" evidence="4">
    <location>
        <begin position="472"/>
        <end position="594"/>
    </location>
</feature>
<organism evidence="5 6">
    <name type="scientific">Mesorhabditis belari</name>
    <dbReference type="NCBI Taxonomy" id="2138241"/>
    <lineage>
        <taxon>Eukaryota</taxon>
        <taxon>Metazoa</taxon>
        <taxon>Ecdysozoa</taxon>
        <taxon>Nematoda</taxon>
        <taxon>Chromadorea</taxon>
        <taxon>Rhabditida</taxon>
        <taxon>Rhabditina</taxon>
        <taxon>Rhabditomorpha</taxon>
        <taxon>Rhabditoidea</taxon>
        <taxon>Rhabditidae</taxon>
        <taxon>Mesorhabditinae</taxon>
        <taxon>Mesorhabditis</taxon>
    </lineage>
</organism>
<dbReference type="PROSITE" id="PS50041">
    <property type="entry name" value="C_TYPE_LECTIN_2"/>
    <property type="match status" value="2"/>
</dbReference>